<evidence type="ECO:0000259" key="6">
    <source>
        <dbReference type="PROSITE" id="PS50048"/>
    </source>
</evidence>
<keyword evidence="3" id="KW-0238">DNA-binding</keyword>
<dbReference type="SMART" id="SM00066">
    <property type="entry name" value="GAL4"/>
    <property type="match status" value="1"/>
</dbReference>
<dbReference type="EMBL" id="JANBTX010000454">
    <property type="protein sequence ID" value="KAJ2682242.1"/>
    <property type="molecule type" value="Genomic_DNA"/>
</dbReference>
<dbReference type="Pfam" id="PF00172">
    <property type="entry name" value="Zn_clus"/>
    <property type="match status" value="1"/>
</dbReference>
<dbReference type="PANTHER" id="PTHR46910:SF3">
    <property type="entry name" value="HALOTOLERANCE PROTEIN 9-RELATED"/>
    <property type="match status" value="1"/>
</dbReference>
<sequence length="1021" mass="111985">MFSVPYLTSCNHCRDKKRKCDGLKPTCSLCRTHGVECEYRRSRRFRKRPYESDGAFPHPAILPASSTQPLHPGVSTAGYQLNSAPPLMAPPAHLGGLQNANAVPVGVTAATLSFATQASTPTSLMEQPLPFQPPHSLAQHSAQLPGEISALTRLLAGDMYPQTQQLPQPILQGVNTFMSPFSSARESVMPDWVSQHKPEAAIISNLENIASAYQASPLLPMQSTASVDSFLFGNLTSQFMPGSTGLQPSLYPGTSLEIPGLLTSVAAASMPTPTAMASAPARGSVAIGGSAAMAHLQHVSTMPFGGGGGGGGVPAVLNGGRRSSSIASTAQGSDGRVVSSPASGYGPHIPASDGHTSASLNRSFSSLLAAADSRANQPPLPRQLPTQYPDDFVPEIIRIYAQEFPVELSPHVLLKVMRGIYSSTRTSLINVDIELSWCMILRGILPRILLFSYIASMARGQVIDTKLMSQLPAKFDEICYEYAVKDIPLALASPSLWSALSLHMIGRYEFQSSRYSLMLEHYEMAADILAKTTFRGYPFPWNDVPDQLKRTFEYDYYVYTYWVGFQWHLVCCINLDRPFNIDIDPRALPIPTCTNGYFAPGLECGFDLMTLLPANSWPRLRQSENPTRVWFRGFNDPEYAGWRPPEWESITPNYKITVYLQRMLPLGAQIYLLQRSFSEGRISLASYLHHLSAQQELLKRWLYSLPEEFEISKDKVDRLTTAAACHFASSDDANMVMEFKELVMTFGVYHMLLVRANRVALLGMVGENTATPATSMHMQVFGFRDYYEAAEQGAGDVDFGSDEYGMWQKNQAFHRCRMQCYESMNILCDVVQLSFMLRLNLFTYGTTYVVIAGEMLNVLISQMGVMDSKVKWRTKTRLAHVLCLLRSLQHWAPAIYMFVYGIQALSDPDMVLDSGNSAAERRASGKKDVVKPAHSMSALLNPSLPGGYSGAELPAQAASPTATAAAAAGAGADANAMPEMLNPFPPNHIINLIVKDLDTSLTKFLAPAYPVFLLKIFASSV</sequence>
<dbReference type="GO" id="GO:0003677">
    <property type="term" value="F:DNA binding"/>
    <property type="evidence" value="ECO:0007669"/>
    <property type="project" value="UniProtKB-KW"/>
</dbReference>
<accession>A0A9W8GDC4</accession>
<dbReference type="OrthoDB" id="39175at2759"/>
<protein>
    <recommendedName>
        <fullName evidence="6">Zn(2)-C6 fungal-type domain-containing protein</fullName>
    </recommendedName>
</protein>
<dbReference type="AlphaFoldDB" id="A0A9W8GDC4"/>
<dbReference type="SUPFAM" id="SSF57701">
    <property type="entry name" value="Zn2/Cys6 DNA-binding domain"/>
    <property type="match status" value="1"/>
</dbReference>
<comment type="caution">
    <text evidence="7">The sequence shown here is derived from an EMBL/GenBank/DDBJ whole genome shotgun (WGS) entry which is preliminary data.</text>
</comment>
<keyword evidence="8" id="KW-1185">Reference proteome</keyword>
<dbReference type="InterPro" id="IPR050987">
    <property type="entry name" value="AtrR-like"/>
</dbReference>
<proteinExistence type="predicted"/>
<evidence type="ECO:0000256" key="5">
    <source>
        <dbReference type="SAM" id="MobiDB-lite"/>
    </source>
</evidence>
<dbReference type="GO" id="GO:0008270">
    <property type="term" value="F:zinc ion binding"/>
    <property type="evidence" value="ECO:0007669"/>
    <property type="project" value="InterPro"/>
</dbReference>
<dbReference type="GO" id="GO:0000981">
    <property type="term" value="F:DNA-binding transcription factor activity, RNA polymerase II-specific"/>
    <property type="evidence" value="ECO:0007669"/>
    <property type="project" value="InterPro"/>
</dbReference>
<evidence type="ECO:0000256" key="4">
    <source>
        <dbReference type="ARBA" id="ARBA00023242"/>
    </source>
</evidence>
<dbReference type="CDD" id="cd00067">
    <property type="entry name" value="GAL4"/>
    <property type="match status" value="1"/>
</dbReference>
<evidence type="ECO:0000256" key="3">
    <source>
        <dbReference type="ARBA" id="ARBA00023125"/>
    </source>
</evidence>
<evidence type="ECO:0000313" key="8">
    <source>
        <dbReference type="Proteomes" id="UP001151516"/>
    </source>
</evidence>
<dbReference type="Gene3D" id="4.10.240.10">
    <property type="entry name" value="Zn(2)-C6 fungal-type DNA-binding domain"/>
    <property type="match status" value="1"/>
</dbReference>
<reference evidence="7" key="1">
    <citation type="submission" date="2022-07" db="EMBL/GenBank/DDBJ databases">
        <title>Phylogenomic reconstructions and comparative analyses of Kickxellomycotina fungi.</title>
        <authorList>
            <person name="Reynolds N.K."/>
            <person name="Stajich J.E."/>
            <person name="Barry K."/>
            <person name="Grigoriev I.V."/>
            <person name="Crous P."/>
            <person name="Smith M.E."/>
        </authorList>
    </citation>
    <scope>NUCLEOTIDE SEQUENCE</scope>
    <source>
        <strain evidence="7">CBS 109367</strain>
    </source>
</reference>
<feature type="region of interest" description="Disordered" evidence="5">
    <location>
        <begin position="318"/>
        <end position="355"/>
    </location>
</feature>
<keyword evidence="4" id="KW-0539">Nucleus</keyword>
<comment type="subcellular location">
    <subcellularLocation>
        <location evidence="1">Nucleus</location>
    </subcellularLocation>
</comment>
<evidence type="ECO:0000313" key="7">
    <source>
        <dbReference type="EMBL" id="KAJ2682242.1"/>
    </source>
</evidence>
<dbReference type="PROSITE" id="PS00463">
    <property type="entry name" value="ZN2_CY6_FUNGAL_1"/>
    <property type="match status" value="1"/>
</dbReference>
<dbReference type="PROSITE" id="PS50048">
    <property type="entry name" value="ZN2_CY6_FUNGAL_2"/>
    <property type="match status" value="1"/>
</dbReference>
<dbReference type="Proteomes" id="UP001151516">
    <property type="component" value="Unassembled WGS sequence"/>
</dbReference>
<dbReference type="PANTHER" id="PTHR46910">
    <property type="entry name" value="TRANSCRIPTION FACTOR PDR1"/>
    <property type="match status" value="1"/>
</dbReference>
<keyword evidence="2" id="KW-0479">Metal-binding</keyword>
<name>A0A9W8GDC4_9FUNG</name>
<gene>
    <name evidence="7" type="ORF">IWW39_006074</name>
</gene>
<dbReference type="InterPro" id="IPR001138">
    <property type="entry name" value="Zn2Cys6_DnaBD"/>
</dbReference>
<organism evidence="7 8">
    <name type="scientific">Coemansia spiralis</name>
    <dbReference type="NCBI Taxonomy" id="417178"/>
    <lineage>
        <taxon>Eukaryota</taxon>
        <taxon>Fungi</taxon>
        <taxon>Fungi incertae sedis</taxon>
        <taxon>Zoopagomycota</taxon>
        <taxon>Kickxellomycotina</taxon>
        <taxon>Kickxellomycetes</taxon>
        <taxon>Kickxellales</taxon>
        <taxon>Kickxellaceae</taxon>
        <taxon>Coemansia</taxon>
    </lineage>
</organism>
<feature type="domain" description="Zn(2)-C6 fungal-type" evidence="6">
    <location>
        <begin position="9"/>
        <end position="39"/>
    </location>
</feature>
<evidence type="ECO:0000256" key="2">
    <source>
        <dbReference type="ARBA" id="ARBA00022723"/>
    </source>
</evidence>
<dbReference type="GO" id="GO:0005634">
    <property type="term" value="C:nucleus"/>
    <property type="evidence" value="ECO:0007669"/>
    <property type="project" value="UniProtKB-SubCell"/>
</dbReference>
<dbReference type="InterPro" id="IPR036864">
    <property type="entry name" value="Zn2-C6_fun-type_DNA-bd_sf"/>
</dbReference>
<feature type="compositionally biased region" description="Polar residues" evidence="5">
    <location>
        <begin position="321"/>
        <end position="332"/>
    </location>
</feature>
<evidence type="ECO:0000256" key="1">
    <source>
        <dbReference type="ARBA" id="ARBA00004123"/>
    </source>
</evidence>